<proteinExistence type="predicted"/>
<gene>
    <name evidence="1" type="ORF">PBRASI_LOCUS8674</name>
</gene>
<evidence type="ECO:0000313" key="2">
    <source>
        <dbReference type="Proteomes" id="UP000789739"/>
    </source>
</evidence>
<sequence length="106" mass="11997">MNFVSHFDTTFSDALVKQSDGVQWCLYPLNNPSSNEEEEETYLNNIVISAFGKEPRGGMGETNIEITYAVGMDVCEEIVTDIMNAMENKKSVDFEQEVDMKFLNVI</sequence>
<dbReference type="EMBL" id="CAJVPI010001608">
    <property type="protein sequence ID" value="CAG8620425.1"/>
    <property type="molecule type" value="Genomic_DNA"/>
</dbReference>
<organism evidence="1 2">
    <name type="scientific">Paraglomus brasilianum</name>
    <dbReference type="NCBI Taxonomy" id="144538"/>
    <lineage>
        <taxon>Eukaryota</taxon>
        <taxon>Fungi</taxon>
        <taxon>Fungi incertae sedis</taxon>
        <taxon>Mucoromycota</taxon>
        <taxon>Glomeromycotina</taxon>
        <taxon>Glomeromycetes</taxon>
        <taxon>Paraglomerales</taxon>
        <taxon>Paraglomeraceae</taxon>
        <taxon>Paraglomus</taxon>
    </lineage>
</organism>
<protein>
    <submittedName>
        <fullName evidence="1">6316_t:CDS:1</fullName>
    </submittedName>
</protein>
<accession>A0A9N9GMZ1</accession>
<dbReference type="Proteomes" id="UP000789739">
    <property type="component" value="Unassembled WGS sequence"/>
</dbReference>
<feature type="non-terminal residue" evidence="1">
    <location>
        <position position="106"/>
    </location>
</feature>
<comment type="caution">
    <text evidence="1">The sequence shown here is derived from an EMBL/GenBank/DDBJ whole genome shotgun (WGS) entry which is preliminary data.</text>
</comment>
<dbReference type="AlphaFoldDB" id="A0A9N9GMZ1"/>
<reference evidence="1" key="1">
    <citation type="submission" date="2021-06" db="EMBL/GenBank/DDBJ databases">
        <authorList>
            <person name="Kallberg Y."/>
            <person name="Tangrot J."/>
            <person name="Rosling A."/>
        </authorList>
    </citation>
    <scope>NUCLEOTIDE SEQUENCE</scope>
    <source>
        <strain evidence="1">BR232B</strain>
    </source>
</reference>
<keyword evidence="2" id="KW-1185">Reference proteome</keyword>
<name>A0A9N9GMZ1_9GLOM</name>
<evidence type="ECO:0000313" key="1">
    <source>
        <dbReference type="EMBL" id="CAG8620425.1"/>
    </source>
</evidence>